<protein>
    <submittedName>
        <fullName evidence="1">DUF1415 domain-containing protein</fullName>
    </submittedName>
</protein>
<reference evidence="1" key="1">
    <citation type="submission" date="2022-09" db="EMBL/GenBank/DDBJ databases">
        <authorList>
            <person name="Li Z.-J."/>
        </authorList>
    </citation>
    <scope>NUCLEOTIDE SEQUENCE</scope>
    <source>
        <strain evidence="1">TGB11</strain>
        <plasmid evidence="1">unnamed</plasmid>
    </source>
</reference>
<proteinExistence type="predicted"/>
<evidence type="ECO:0000313" key="2">
    <source>
        <dbReference type="Proteomes" id="UP001164748"/>
    </source>
</evidence>
<dbReference type="Pfam" id="PF07209">
    <property type="entry name" value="DUF1415"/>
    <property type="match status" value="1"/>
</dbReference>
<dbReference type="Proteomes" id="UP001164748">
    <property type="component" value="Plasmid unnamed"/>
</dbReference>
<organism evidence="1 2">
    <name type="scientific">Salinivibrio kushneri</name>
    <dbReference type="NCBI Taxonomy" id="1908198"/>
    <lineage>
        <taxon>Bacteria</taxon>
        <taxon>Pseudomonadati</taxon>
        <taxon>Pseudomonadota</taxon>
        <taxon>Gammaproteobacteria</taxon>
        <taxon>Vibrionales</taxon>
        <taxon>Vibrionaceae</taxon>
        <taxon>Salinivibrio</taxon>
    </lineage>
</organism>
<dbReference type="AlphaFoldDB" id="A0AA47LT66"/>
<dbReference type="InterPro" id="IPR009858">
    <property type="entry name" value="DUF1415"/>
</dbReference>
<sequence length="184" mass="20966">MNEVETQMNTWLDEVVIGLNLCPFAAKPRRKQQIQLTICDAQDDTEILTAIYQALTHLDHTDPEITDTTVVVAPNALADFDHYLDLIDATEAMIDHYHWRGVFQVASFHPDYCFEGCAPEDSENLTNRSPYPCFHLIREASMSRALAHYGQDPEHIPARNIARVSALTHEERQTLFPWIKASSD</sequence>
<geneLocation type="plasmid" evidence="1 2">
    <name>unnamed</name>
</geneLocation>
<accession>A0AA47LT66</accession>
<evidence type="ECO:0000313" key="1">
    <source>
        <dbReference type="EMBL" id="WBA10022.1"/>
    </source>
</evidence>
<dbReference type="EMBL" id="CP114589">
    <property type="protein sequence ID" value="WBA10022.1"/>
    <property type="molecule type" value="Genomic_DNA"/>
</dbReference>
<keyword evidence="1" id="KW-0614">Plasmid</keyword>
<name>A0AA47LT66_9GAMM</name>
<gene>
    <name evidence="1" type="ORF">N8M53_14510</name>
</gene>
<dbReference type="RefSeq" id="WP_269580077.1">
    <property type="nucleotide sequence ID" value="NZ_CP114589.1"/>
</dbReference>